<gene>
    <name evidence="2" type="ORF">Dsin_017435</name>
</gene>
<dbReference type="EMBL" id="JANJYJ010000005">
    <property type="protein sequence ID" value="KAK3212729.1"/>
    <property type="molecule type" value="Genomic_DNA"/>
</dbReference>
<proteinExistence type="predicted"/>
<feature type="domain" description="DUF8039" evidence="1">
    <location>
        <begin position="70"/>
        <end position="150"/>
    </location>
</feature>
<keyword evidence="3" id="KW-1185">Reference proteome</keyword>
<sequence>MKNRKQQFIELQTAFVNMQINVGGAVVNNQLQYSSASNREGNSKGVKIVESSSKSQVVASTSQIGDSQRKSDKCKLLHWIGSGEVVAEAEIDCTDPTASVHHMILEPYYWKVCVKKILVSKVPLMRPTSDLQILEDARGTYIAWPSKYIIRY</sequence>
<comment type="caution">
    <text evidence="2">The sequence shown here is derived from an EMBL/GenBank/DDBJ whole genome shotgun (WGS) entry which is preliminary data.</text>
</comment>
<dbReference type="InterPro" id="IPR058352">
    <property type="entry name" value="DUF8039"/>
</dbReference>
<dbReference type="Proteomes" id="UP001281410">
    <property type="component" value="Unassembled WGS sequence"/>
</dbReference>
<dbReference type="AlphaFoldDB" id="A0AAE0AFA8"/>
<reference evidence="2" key="1">
    <citation type="journal article" date="2023" name="Plant J.">
        <title>Genome sequences and population genomics provide insights into the demographic history, inbreeding, and mutation load of two 'living fossil' tree species of Dipteronia.</title>
        <authorList>
            <person name="Feng Y."/>
            <person name="Comes H.P."/>
            <person name="Chen J."/>
            <person name="Zhu S."/>
            <person name="Lu R."/>
            <person name="Zhang X."/>
            <person name="Li P."/>
            <person name="Qiu J."/>
            <person name="Olsen K.M."/>
            <person name="Qiu Y."/>
        </authorList>
    </citation>
    <scope>NUCLEOTIDE SEQUENCE</scope>
    <source>
        <strain evidence="2">NBL</strain>
    </source>
</reference>
<evidence type="ECO:0000259" key="1">
    <source>
        <dbReference type="Pfam" id="PF26133"/>
    </source>
</evidence>
<name>A0AAE0AFA8_9ROSI</name>
<protein>
    <recommendedName>
        <fullName evidence="1">DUF8039 domain-containing protein</fullName>
    </recommendedName>
</protein>
<evidence type="ECO:0000313" key="2">
    <source>
        <dbReference type="EMBL" id="KAK3212729.1"/>
    </source>
</evidence>
<evidence type="ECO:0000313" key="3">
    <source>
        <dbReference type="Proteomes" id="UP001281410"/>
    </source>
</evidence>
<organism evidence="2 3">
    <name type="scientific">Dipteronia sinensis</name>
    <dbReference type="NCBI Taxonomy" id="43782"/>
    <lineage>
        <taxon>Eukaryota</taxon>
        <taxon>Viridiplantae</taxon>
        <taxon>Streptophyta</taxon>
        <taxon>Embryophyta</taxon>
        <taxon>Tracheophyta</taxon>
        <taxon>Spermatophyta</taxon>
        <taxon>Magnoliopsida</taxon>
        <taxon>eudicotyledons</taxon>
        <taxon>Gunneridae</taxon>
        <taxon>Pentapetalae</taxon>
        <taxon>rosids</taxon>
        <taxon>malvids</taxon>
        <taxon>Sapindales</taxon>
        <taxon>Sapindaceae</taxon>
        <taxon>Hippocastanoideae</taxon>
        <taxon>Acereae</taxon>
        <taxon>Dipteronia</taxon>
    </lineage>
</organism>
<dbReference type="Pfam" id="PF26133">
    <property type="entry name" value="DUF8039"/>
    <property type="match status" value="1"/>
</dbReference>
<accession>A0AAE0AFA8</accession>